<organism evidence="2 3">
    <name type="scientific">Thalassiosira oceanica</name>
    <name type="common">Marine diatom</name>
    <dbReference type="NCBI Taxonomy" id="159749"/>
    <lineage>
        <taxon>Eukaryota</taxon>
        <taxon>Sar</taxon>
        <taxon>Stramenopiles</taxon>
        <taxon>Ochrophyta</taxon>
        <taxon>Bacillariophyta</taxon>
        <taxon>Coscinodiscophyceae</taxon>
        <taxon>Thalassiosirophycidae</taxon>
        <taxon>Thalassiosirales</taxon>
        <taxon>Thalassiosiraceae</taxon>
        <taxon>Thalassiosira</taxon>
    </lineage>
</organism>
<evidence type="ECO:0000313" key="3">
    <source>
        <dbReference type="Proteomes" id="UP000266841"/>
    </source>
</evidence>
<accession>K0T2D9</accession>
<dbReference type="EMBL" id="AGNL01005328">
    <property type="protein sequence ID" value="EJK72768.1"/>
    <property type="molecule type" value="Genomic_DNA"/>
</dbReference>
<protein>
    <submittedName>
        <fullName evidence="2">Uncharacterized protein</fullName>
    </submittedName>
</protein>
<evidence type="ECO:0000313" key="2">
    <source>
        <dbReference type="EMBL" id="EJK72768.1"/>
    </source>
</evidence>
<dbReference type="Proteomes" id="UP000266841">
    <property type="component" value="Unassembled WGS sequence"/>
</dbReference>
<feature type="non-terminal residue" evidence="2">
    <location>
        <position position="84"/>
    </location>
</feature>
<name>K0T2D9_THAOC</name>
<sequence>MPISRTTRSIQTVPVVATALSIIPSRPTSVFDRIYRAESKESPNRYYDVGCLYAPARPGPRPLSPGDGSEGNEDITAPRAEDGG</sequence>
<dbReference type="AlphaFoldDB" id="K0T2D9"/>
<comment type="caution">
    <text evidence="2">The sequence shown here is derived from an EMBL/GenBank/DDBJ whole genome shotgun (WGS) entry which is preliminary data.</text>
</comment>
<reference evidence="2 3" key="1">
    <citation type="journal article" date="2012" name="Genome Biol.">
        <title>Genome and low-iron response of an oceanic diatom adapted to chronic iron limitation.</title>
        <authorList>
            <person name="Lommer M."/>
            <person name="Specht M."/>
            <person name="Roy A.S."/>
            <person name="Kraemer L."/>
            <person name="Andreson R."/>
            <person name="Gutowska M.A."/>
            <person name="Wolf J."/>
            <person name="Bergner S.V."/>
            <person name="Schilhabel M.B."/>
            <person name="Klostermeier U.C."/>
            <person name="Beiko R.G."/>
            <person name="Rosenstiel P."/>
            <person name="Hippler M."/>
            <person name="Laroche J."/>
        </authorList>
    </citation>
    <scope>NUCLEOTIDE SEQUENCE [LARGE SCALE GENOMIC DNA]</scope>
    <source>
        <strain evidence="2 3">CCMP1005</strain>
    </source>
</reference>
<keyword evidence="3" id="KW-1185">Reference proteome</keyword>
<feature type="region of interest" description="Disordered" evidence="1">
    <location>
        <begin position="55"/>
        <end position="84"/>
    </location>
</feature>
<evidence type="ECO:0000256" key="1">
    <source>
        <dbReference type="SAM" id="MobiDB-lite"/>
    </source>
</evidence>
<proteinExistence type="predicted"/>
<gene>
    <name evidence="2" type="ORF">THAOC_05665</name>
</gene>